<evidence type="ECO:0000256" key="6">
    <source>
        <dbReference type="ARBA" id="ARBA00023316"/>
    </source>
</evidence>
<evidence type="ECO:0000256" key="3">
    <source>
        <dbReference type="ARBA" id="ARBA00022989"/>
    </source>
</evidence>
<evidence type="ECO:0000256" key="7">
    <source>
        <dbReference type="SAM" id="Phobius"/>
    </source>
</evidence>
<keyword evidence="1" id="KW-1003">Cell membrane</keyword>
<protein>
    <submittedName>
        <fullName evidence="9">Unannotated protein</fullName>
    </submittedName>
</protein>
<dbReference type="EMBL" id="CAFBNG010000009">
    <property type="protein sequence ID" value="CAB4931615.1"/>
    <property type="molecule type" value="Genomic_DNA"/>
</dbReference>
<gene>
    <name evidence="8" type="ORF">UFOPK3774_00098</name>
    <name evidence="9" type="ORF">UFOPK4049_00485</name>
</gene>
<dbReference type="GO" id="GO:0071555">
    <property type="term" value="P:cell wall organization"/>
    <property type="evidence" value="ECO:0007669"/>
    <property type="project" value="UniProtKB-KW"/>
</dbReference>
<evidence type="ECO:0000313" key="9">
    <source>
        <dbReference type="EMBL" id="CAB5001847.1"/>
    </source>
</evidence>
<name>A0A6J7P916_9ZZZZ</name>
<keyword evidence="6" id="KW-0961">Cell wall biogenesis/degradation</keyword>
<sequence>MKVSLQSFIRVFLALVLIVVMTGGLVVVRRAAIRVADFPANTAQQEVTIEIPAGASGDVIAKSLFAAQVVASAESFYRLAVRDPRASTIAPGLHQIQRHIPATVALTQLLDPKRIPNLVIVKEGAWRSEVITALIARGFIRSEIEKALKLVKVPKGFTAVEGIYFPAQYSFPTGTTALSALQTMIDRFAVEAKATGLSTPSGKFTSAQLLTVASIAQAEGDLADFPKITRVIFNRLKIGMPLQMDTTVHYIKKSRGRIFLSLNSTKIASPYNTYLHYGLPPTPIGNPGRAAIKAALNPAPGEWTFFITVKPGDTRFTSSASEFNNWKNEYEKNAKAGLFK</sequence>
<dbReference type="Pfam" id="PF02618">
    <property type="entry name" value="YceG"/>
    <property type="match status" value="1"/>
</dbReference>
<evidence type="ECO:0000313" key="8">
    <source>
        <dbReference type="EMBL" id="CAB4931615.1"/>
    </source>
</evidence>
<dbReference type="AlphaFoldDB" id="A0A6J7P916"/>
<reference evidence="9" key="1">
    <citation type="submission" date="2020-05" db="EMBL/GenBank/DDBJ databases">
        <authorList>
            <person name="Chiriac C."/>
            <person name="Salcher M."/>
            <person name="Ghai R."/>
            <person name="Kavagutti S V."/>
        </authorList>
    </citation>
    <scope>NUCLEOTIDE SEQUENCE</scope>
</reference>
<evidence type="ECO:0000256" key="1">
    <source>
        <dbReference type="ARBA" id="ARBA00022475"/>
    </source>
</evidence>
<dbReference type="PANTHER" id="PTHR30518">
    <property type="entry name" value="ENDOLYTIC MUREIN TRANSGLYCOSYLASE"/>
    <property type="match status" value="1"/>
</dbReference>
<dbReference type="HAMAP" id="MF_02065">
    <property type="entry name" value="MltG"/>
    <property type="match status" value="1"/>
</dbReference>
<keyword evidence="2 7" id="KW-0812">Transmembrane</keyword>
<evidence type="ECO:0000256" key="2">
    <source>
        <dbReference type="ARBA" id="ARBA00022692"/>
    </source>
</evidence>
<feature type="transmembrane region" description="Helical" evidence="7">
    <location>
        <begin position="7"/>
        <end position="28"/>
    </location>
</feature>
<keyword evidence="5" id="KW-0456">Lyase</keyword>
<keyword evidence="3 7" id="KW-1133">Transmembrane helix</keyword>
<accession>A0A6J7P916</accession>
<organism evidence="9">
    <name type="scientific">freshwater metagenome</name>
    <dbReference type="NCBI Taxonomy" id="449393"/>
    <lineage>
        <taxon>unclassified sequences</taxon>
        <taxon>metagenomes</taxon>
        <taxon>ecological metagenomes</taxon>
    </lineage>
</organism>
<dbReference type="InterPro" id="IPR003770">
    <property type="entry name" value="MLTG-like"/>
</dbReference>
<evidence type="ECO:0000256" key="5">
    <source>
        <dbReference type="ARBA" id="ARBA00023239"/>
    </source>
</evidence>
<proteinExistence type="inferred from homology"/>
<keyword evidence="4 7" id="KW-0472">Membrane</keyword>
<dbReference type="PANTHER" id="PTHR30518:SF2">
    <property type="entry name" value="ENDOLYTIC MUREIN TRANSGLYCOSYLASE"/>
    <property type="match status" value="1"/>
</dbReference>
<dbReference type="EMBL" id="CAFBPB010000046">
    <property type="protein sequence ID" value="CAB5001847.1"/>
    <property type="molecule type" value="Genomic_DNA"/>
</dbReference>
<evidence type="ECO:0000256" key="4">
    <source>
        <dbReference type="ARBA" id="ARBA00023136"/>
    </source>
</evidence>
<dbReference type="NCBIfam" id="TIGR00247">
    <property type="entry name" value="endolytic transglycosylase MltG"/>
    <property type="match status" value="1"/>
</dbReference>
<dbReference type="GO" id="GO:0016829">
    <property type="term" value="F:lyase activity"/>
    <property type="evidence" value="ECO:0007669"/>
    <property type="project" value="UniProtKB-KW"/>
</dbReference>